<dbReference type="PANTHER" id="PTHR10527">
    <property type="entry name" value="IMPORTIN BETA"/>
    <property type="match status" value="1"/>
</dbReference>
<evidence type="ECO:0000256" key="1">
    <source>
        <dbReference type="ARBA" id="ARBA00004496"/>
    </source>
</evidence>
<organism evidence="6">
    <name type="scientific">Trypanosoma vivax (strain Y486)</name>
    <dbReference type="NCBI Taxonomy" id="1055687"/>
    <lineage>
        <taxon>Eukaryota</taxon>
        <taxon>Discoba</taxon>
        <taxon>Euglenozoa</taxon>
        <taxon>Kinetoplastea</taxon>
        <taxon>Metakinetoplastina</taxon>
        <taxon>Trypanosomatida</taxon>
        <taxon>Trypanosomatidae</taxon>
        <taxon>Trypanosoma</taxon>
        <taxon>Duttonella</taxon>
    </lineage>
</organism>
<dbReference type="InterPro" id="IPR011989">
    <property type="entry name" value="ARM-like"/>
</dbReference>
<evidence type="ECO:0000313" key="6">
    <source>
        <dbReference type="EMBL" id="CCC50854.1"/>
    </source>
</evidence>
<gene>
    <name evidence="6" type="ORF">TVY486_0906750</name>
</gene>
<keyword evidence="5" id="KW-0653">Protein transport</keyword>
<sequence>MGDIDQVILSALLAASDANAETRGRGELEIQKLKANPDVFFSGCARLLTNAAVPIHGRQLVGFVLKNNLGHPACVQNTALQQSVMNHAVADPDRRIRAVACTIISCAVREAQWPVEVVVKLLTEVLVARKEDLCAVHGAMRALSQIVDDCVQLLDARQLTGVVVEAVLPFVHSSSLPGKEGQEVQLGALDALAVMLELPGVDFESFSYKGLRPYIPAVIEGCFANLQNPVSSQLCARCVKCLVLSLGFHDLVSDDLFHQMSRLMTAAMTSGDGPDEELRIEAVEFWRGSLCFPRFAALVEPMIDGIIPILVRSMVYSDMEIGMLQANADDWNVPDKIEDIKPRHYQARVNAAGADDDDDDGDEEEVVEWNLRRVSALTLDSIAEYFGERIIPTVLNCIEGMMQPGKPWKELEAAILALGAIMDGCFSFMTPYLDGVSARLLQLLNDQSAHFLVWSISLWTMTQIGQYVVSLPDKLRDFLACVLRKMQSPSKLVQEGATAALQGIVLICNEGQLNNDTPAVISCIVQCLRGYQLKNRVLLFETLESVCNVLEEPLRSSPDVLEALMVPLGEIWANTPDESPLIFSLFRCMSSVCRVMGPSMQPTLAKEIFHRAYRILVSHVQARAQAKQLNEDPPEYEFPVTASDLLSGLFDALGSGLELLLQECNPPFITTVLHTLHDEDTEVRRCGFSLLGDMSKNMPTSVQRFLPDVVKAALENLASFNENTSGVVSNVAWSFCNLLENQMDINSLPLLDASNGLPQLFGAMARILNTSSHSADMRNMVENVCICLGLMMYTNSNIEALSGSSVGMFAETFCIYMRNVKDAPHKELAVSGFILSVRQQLQLVLNFLHLFFDLALSVASSNPEVRQAMVELLIAAKNYNPTLWNQLLEQYSRQARTRLYHVYGLN</sequence>
<name>G0U3J7_TRYVY</name>
<dbReference type="InterPro" id="IPR016024">
    <property type="entry name" value="ARM-type_fold"/>
</dbReference>
<comment type="subcellular location">
    <subcellularLocation>
        <location evidence="1">Cytoplasm</location>
    </subcellularLocation>
</comment>
<dbReference type="Gene3D" id="1.25.10.10">
    <property type="entry name" value="Leucine-rich Repeat Variant"/>
    <property type="match status" value="1"/>
</dbReference>
<evidence type="ECO:0000256" key="5">
    <source>
        <dbReference type="ARBA" id="ARBA00022927"/>
    </source>
</evidence>
<evidence type="ECO:0000256" key="4">
    <source>
        <dbReference type="ARBA" id="ARBA00022737"/>
    </source>
</evidence>
<keyword evidence="2" id="KW-0813">Transport</keyword>
<dbReference type="EMBL" id="HE573025">
    <property type="protein sequence ID" value="CCC50854.1"/>
    <property type="molecule type" value="Genomic_DNA"/>
</dbReference>
<dbReference type="SUPFAM" id="SSF48371">
    <property type="entry name" value="ARM repeat"/>
    <property type="match status" value="1"/>
</dbReference>
<accession>G0U3J7</accession>
<proteinExistence type="predicted"/>
<dbReference type="InterPro" id="IPR040122">
    <property type="entry name" value="Importin_beta"/>
</dbReference>
<dbReference type="GO" id="GO:0005737">
    <property type="term" value="C:cytoplasm"/>
    <property type="evidence" value="ECO:0007669"/>
    <property type="project" value="UniProtKB-SubCell"/>
</dbReference>
<evidence type="ECO:0000256" key="2">
    <source>
        <dbReference type="ARBA" id="ARBA00022448"/>
    </source>
</evidence>
<evidence type="ECO:0000256" key="3">
    <source>
        <dbReference type="ARBA" id="ARBA00022490"/>
    </source>
</evidence>
<reference evidence="6" key="1">
    <citation type="journal article" date="2012" name="Proc. Natl. Acad. Sci. U.S.A.">
        <title>Antigenic diversity is generated by distinct evolutionary mechanisms in African trypanosome species.</title>
        <authorList>
            <person name="Jackson A.P."/>
            <person name="Berry A."/>
            <person name="Aslett M."/>
            <person name="Allison H.C."/>
            <person name="Burton P."/>
            <person name="Vavrova-Anderson J."/>
            <person name="Brown R."/>
            <person name="Browne H."/>
            <person name="Corton N."/>
            <person name="Hauser H."/>
            <person name="Gamble J."/>
            <person name="Gilderthorp R."/>
            <person name="Marcello L."/>
            <person name="McQuillan J."/>
            <person name="Otto T.D."/>
            <person name="Quail M.A."/>
            <person name="Sanders M.J."/>
            <person name="van Tonder A."/>
            <person name="Ginger M.L."/>
            <person name="Field M.C."/>
            <person name="Barry J.D."/>
            <person name="Hertz-Fowler C."/>
            <person name="Berriman M."/>
        </authorList>
    </citation>
    <scope>NUCLEOTIDE SEQUENCE</scope>
    <source>
        <strain evidence="6">Y486</strain>
    </source>
</reference>
<dbReference type="GO" id="GO:0006606">
    <property type="term" value="P:protein import into nucleus"/>
    <property type="evidence" value="ECO:0007669"/>
    <property type="project" value="InterPro"/>
</dbReference>
<keyword evidence="3" id="KW-0963">Cytoplasm</keyword>
<dbReference type="VEuPathDB" id="TriTrypDB:TvY486_0906750"/>
<protein>
    <submittedName>
        <fullName evidence="6">Uncharacterized protein</fullName>
    </submittedName>
</protein>
<keyword evidence="4" id="KW-0677">Repeat</keyword>
<dbReference type="AlphaFoldDB" id="G0U3J7"/>